<feature type="transmembrane region" description="Helical" evidence="2">
    <location>
        <begin position="12"/>
        <end position="33"/>
    </location>
</feature>
<feature type="transmembrane region" description="Helical" evidence="2">
    <location>
        <begin position="303"/>
        <end position="331"/>
    </location>
</feature>
<feature type="compositionally biased region" description="Low complexity" evidence="1">
    <location>
        <begin position="182"/>
        <end position="193"/>
    </location>
</feature>
<dbReference type="PATRIC" id="fig|2041.4.peg.256"/>
<feature type="transmembrane region" description="Helical" evidence="2">
    <location>
        <begin position="102"/>
        <end position="133"/>
    </location>
</feature>
<dbReference type="RefSeq" id="WP_067853584.1">
    <property type="nucleotide sequence ID" value="NZ_CP011502.1"/>
</dbReference>
<feature type="region of interest" description="Disordered" evidence="1">
    <location>
        <begin position="152"/>
        <end position="203"/>
    </location>
</feature>
<name>A0A0U4C5K4_9ACTN</name>
<dbReference type="EMBL" id="CP011502">
    <property type="protein sequence ID" value="ALX03419.1"/>
    <property type="molecule type" value="Genomic_DNA"/>
</dbReference>
<dbReference type="OrthoDB" id="3743401at2"/>
<keyword evidence="4" id="KW-1185">Reference proteome</keyword>
<dbReference type="STRING" id="2041.AERYTH_01240"/>
<evidence type="ECO:0008006" key="5">
    <source>
        <dbReference type="Google" id="ProtNLM"/>
    </source>
</evidence>
<proteinExistence type="predicted"/>
<feature type="transmembrane region" description="Helical" evidence="2">
    <location>
        <begin position="209"/>
        <end position="233"/>
    </location>
</feature>
<dbReference type="KEGG" id="aer:AERYTH_01240"/>
<evidence type="ECO:0000313" key="4">
    <source>
        <dbReference type="Proteomes" id="UP000067689"/>
    </source>
</evidence>
<feature type="transmembrane region" description="Helical" evidence="2">
    <location>
        <begin position="70"/>
        <end position="90"/>
    </location>
</feature>
<evidence type="ECO:0000313" key="3">
    <source>
        <dbReference type="EMBL" id="ALX03419.1"/>
    </source>
</evidence>
<feature type="transmembrane region" description="Helical" evidence="2">
    <location>
        <begin position="268"/>
        <end position="291"/>
    </location>
</feature>
<dbReference type="Proteomes" id="UP000067689">
    <property type="component" value="Chromosome"/>
</dbReference>
<accession>A0A0U4C5K4</accession>
<reference evidence="3 4" key="1">
    <citation type="journal article" date="1991" name="Int. J. Syst. Bacteriol.">
        <title>Description of the erythromycin-producing bacterium Arthrobacter sp. strain NRRL B-3381 as Aeromicrobium erythreum gen. nov., sp. nov.</title>
        <authorList>
            <person name="Miller E.S."/>
            <person name="Woese C.R."/>
            <person name="Brenner S."/>
        </authorList>
    </citation>
    <scope>NUCLEOTIDE SEQUENCE [LARGE SCALE GENOMIC DNA]</scope>
    <source>
        <strain evidence="3 4">AR18</strain>
    </source>
</reference>
<dbReference type="AlphaFoldDB" id="A0A0U4C5K4"/>
<keyword evidence="2" id="KW-1133">Transmembrane helix</keyword>
<evidence type="ECO:0000256" key="1">
    <source>
        <dbReference type="SAM" id="MobiDB-lite"/>
    </source>
</evidence>
<gene>
    <name evidence="3" type="ORF">AERYTH_01240</name>
</gene>
<organism evidence="3 4">
    <name type="scientific">Aeromicrobium erythreum</name>
    <dbReference type="NCBI Taxonomy" id="2041"/>
    <lineage>
        <taxon>Bacteria</taxon>
        <taxon>Bacillati</taxon>
        <taxon>Actinomycetota</taxon>
        <taxon>Actinomycetes</taxon>
        <taxon>Propionibacteriales</taxon>
        <taxon>Nocardioidaceae</taxon>
        <taxon>Aeromicrobium</taxon>
    </lineage>
</organism>
<protein>
    <recommendedName>
        <fullName evidence="5">DUF4064 domain-containing protein</fullName>
    </recommendedName>
</protein>
<sequence>MADRPPRPPALTLTCIFVGVGCGLLLVNLVSALSSWGSIELQDAVRDALAQEPVKELGLSMDQALDYLRYAVYVGIVLTASGAVFAVYAARGHRTSRVMLTILCGIAFVVLATLGLPGLLPAAFAGLCGWSLWTPDARRWFDQVGGRAVADVPTSATKGADPFASRSAGPVGRPLDPPPAAGGPVATTTPTHPSAQPAPVGPVARPRSVTVAVVTTFVASGVVALLGLLLLLVTTVGADAYRTALTEPGLARDLVRSSGVSADEMIELLRVSAIVWLVACVAGVVAALAVVRRVPSGGTALVVVAAVTIGLSVFFLPLGVVTGAAAIVVIVQLRRPESRAWLSEE</sequence>
<evidence type="ECO:0000256" key="2">
    <source>
        <dbReference type="SAM" id="Phobius"/>
    </source>
</evidence>
<keyword evidence="2" id="KW-0472">Membrane</keyword>
<keyword evidence="2" id="KW-0812">Transmembrane</keyword>
<dbReference type="PROSITE" id="PS51257">
    <property type="entry name" value="PROKAR_LIPOPROTEIN"/>
    <property type="match status" value="1"/>
</dbReference>